<feature type="compositionally biased region" description="Polar residues" evidence="6">
    <location>
        <begin position="574"/>
        <end position="590"/>
    </location>
</feature>
<proteinExistence type="inferred from homology"/>
<evidence type="ECO:0000256" key="1">
    <source>
        <dbReference type="ARBA" id="ARBA00004604"/>
    </source>
</evidence>
<keyword evidence="11" id="KW-1185">Reference proteome</keyword>
<evidence type="ECO:0000313" key="11">
    <source>
        <dbReference type="Proteomes" id="UP000275078"/>
    </source>
</evidence>
<dbReference type="InterPro" id="IPR040382">
    <property type="entry name" value="NOL10/Enp2"/>
</dbReference>
<feature type="domain" description="Nucleolar protein 10-like second" evidence="8">
    <location>
        <begin position="400"/>
        <end position="455"/>
    </location>
</feature>
<dbReference type="InterPro" id="IPR036322">
    <property type="entry name" value="WD40_repeat_dom_sf"/>
</dbReference>
<gene>
    <name evidence="10" type="ORF">BJ508DRAFT_411420</name>
</gene>
<evidence type="ECO:0000256" key="5">
    <source>
        <dbReference type="ARBA" id="ARBA00023242"/>
    </source>
</evidence>
<dbReference type="GO" id="GO:0030686">
    <property type="term" value="C:90S preribosome"/>
    <property type="evidence" value="ECO:0007669"/>
    <property type="project" value="TreeGrafter"/>
</dbReference>
<dbReference type="Proteomes" id="UP000275078">
    <property type="component" value="Unassembled WGS sequence"/>
</dbReference>
<evidence type="ECO:0000259" key="8">
    <source>
        <dbReference type="Pfam" id="PF23097"/>
    </source>
</evidence>
<name>A0A3N4IPS3_ASCIM</name>
<feature type="compositionally biased region" description="Basic and acidic residues" evidence="6">
    <location>
        <begin position="666"/>
        <end position="697"/>
    </location>
</feature>
<accession>A0A3N4IPS3</accession>
<dbReference type="InterPro" id="IPR001680">
    <property type="entry name" value="WD40_rpt"/>
</dbReference>
<dbReference type="Pfam" id="PF08159">
    <property type="entry name" value="NUC153"/>
    <property type="match status" value="1"/>
</dbReference>
<comment type="subcellular location">
    <subcellularLocation>
        <location evidence="1">Nucleus</location>
        <location evidence="1">Nucleolus</location>
    </subcellularLocation>
</comment>
<dbReference type="OrthoDB" id="273340at2759"/>
<feature type="compositionally biased region" description="Polar residues" evidence="6">
    <location>
        <begin position="736"/>
        <end position="746"/>
    </location>
</feature>
<dbReference type="GO" id="GO:0032040">
    <property type="term" value="C:small-subunit processome"/>
    <property type="evidence" value="ECO:0007669"/>
    <property type="project" value="TreeGrafter"/>
</dbReference>
<dbReference type="PANTHER" id="PTHR14927:SF0">
    <property type="entry name" value="NUCLEOLAR PROTEIN 10"/>
    <property type="match status" value="1"/>
</dbReference>
<organism evidence="10 11">
    <name type="scientific">Ascobolus immersus RN42</name>
    <dbReference type="NCBI Taxonomy" id="1160509"/>
    <lineage>
        <taxon>Eukaryota</taxon>
        <taxon>Fungi</taxon>
        <taxon>Dikarya</taxon>
        <taxon>Ascomycota</taxon>
        <taxon>Pezizomycotina</taxon>
        <taxon>Pezizomycetes</taxon>
        <taxon>Pezizales</taxon>
        <taxon>Ascobolaceae</taxon>
        <taxon>Ascobolus</taxon>
    </lineage>
</organism>
<dbReference type="InterPro" id="IPR012580">
    <property type="entry name" value="NUC153"/>
</dbReference>
<feature type="compositionally biased region" description="Basic and acidic residues" evidence="6">
    <location>
        <begin position="637"/>
        <end position="650"/>
    </location>
</feature>
<keyword evidence="5" id="KW-0539">Nucleus</keyword>
<dbReference type="InterPro" id="IPR056551">
    <property type="entry name" value="Beta-prop_NOL10_N"/>
</dbReference>
<evidence type="ECO:0000256" key="2">
    <source>
        <dbReference type="ARBA" id="ARBA00005264"/>
    </source>
</evidence>
<protein>
    <submittedName>
        <fullName evidence="10">WD40 repeat-like protein</fullName>
    </submittedName>
</protein>
<dbReference type="AlphaFoldDB" id="A0A3N4IPS3"/>
<dbReference type="GO" id="GO:0000462">
    <property type="term" value="P:maturation of SSU-rRNA from tricistronic rRNA transcript (SSU-rRNA, 5.8S rRNA, LSU-rRNA)"/>
    <property type="evidence" value="ECO:0007669"/>
    <property type="project" value="TreeGrafter"/>
</dbReference>
<dbReference type="Pfam" id="PF23098">
    <property type="entry name" value="Beta-prop_NOL10_N"/>
    <property type="match status" value="1"/>
</dbReference>
<dbReference type="EMBL" id="ML119650">
    <property type="protein sequence ID" value="RPA86231.1"/>
    <property type="molecule type" value="Genomic_DNA"/>
</dbReference>
<evidence type="ECO:0000313" key="10">
    <source>
        <dbReference type="EMBL" id="RPA86231.1"/>
    </source>
</evidence>
<keyword evidence="3" id="KW-0853">WD repeat</keyword>
<dbReference type="SMART" id="SM00320">
    <property type="entry name" value="WD40"/>
    <property type="match status" value="3"/>
</dbReference>
<feature type="compositionally biased region" description="Basic and acidic residues" evidence="6">
    <location>
        <begin position="717"/>
        <end position="735"/>
    </location>
</feature>
<evidence type="ECO:0000259" key="7">
    <source>
        <dbReference type="Pfam" id="PF08159"/>
    </source>
</evidence>
<dbReference type="PANTHER" id="PTHR14927">
    <property type="entry name" value="NUCLEOLAR PROTEIN 10"/>
    <property type="match status" value="1"/>
</dbReference>
<sequence>MKVTSQNGISVYTVSGSNTTRSLPDWVVKKRKRSLKNDVEWQNRIELIQDFEFEEASQCIRVSEDGEYAMATGTYKPQHHTYHLPSLSLKYSRHHISLNLTFELLSSDYTKSIHLQADRSIEFHTPMGCHYTIRIPRYGRALAYQSTRAEVVVPAEGKEIYRLDLEAGRFLKPFEAEEGVKCVESVAVAERSHGLLAFGTDQGTVEFFDPRVRSRIGVLGLPVQTYSSNEEGEKRASAVTALKYHPSGLTLATGSHTGIVTLYDIRSPNPLLVKDQQYGFPIQNLEFLHTKASAFSSEPKVLSADKRIIKIWDQQTGAPWTSIEPTVDINDVCVVPDSGMIFTANEGPEMHSFFIPQLGPAPKWCSFLDSLTEEMAEAHLNDPDSYAATGGVDAETVTTYDNYKFLTKSELEKLNLDHLIGKSKAEGGAGGVLRPYMHGYFVDQRLYEEAKLIADPFEWERERRNLIRQKIEKERESRIRSKPIPKVKVNKRLAERIAAQEEKERLRAAKKAARKAAGHDSEEEEEEVVKKAPVKEDKNVPVTKKSLLEDDRFKALFENPEFAIDENTLEFRQLNPSTKPQAGQSSSSASRHGRTAAESEEDHSDNSSSDGFSDSSDNESVPSDAEGGASKKRSRKQTGESRSTKKEPEMRISTQSYHARKPNNKMHNEKSFETRMKGYNPKERQRKTKEVGGEKEISWVASRGSGRPKQGGTGGNDEGRDMGRKVPRGKDERRSASGNVMRNQGR</sequence>
<dbReference type="InterPro" id="IPR056550">
    <property type="entry name" value="NOL10_2nd"/>
</dbReference>
<reference evidence="10 11" key="1">
    <citation type="journal article" date="2018" name="Nat. Ecol. Evol.">
        <title>Pezizomycetes genomes reveal the molecular basis of ectomycorrhizal truffle lifestyle.</title>
        <authorList>
            <person name="Murat C."/>
            <person name="Payen T."/>
            <person name="Noel B."/>
            <person name="Kuo A."/>
            <person name="Morin E."/>
            <person name="Chen J."/>
            <person name="Kohler A."/>
            <person name="Krizsan K."/>
            <person name="Balestrini R."/>
            <person name="Da Silva C."/>
            <person name="Montanini B."/>
            <person name="Hainaut M."/>
            <person name="Levati E."/>
            <person name="Barry K.W."/>
            <person name="Belfiori B."/>
            <person name="Cichocki N."/>
            <person name="Clum A."/>
            <person name="Dockter R.B."/>
            <person name="Fauchery L."/>
            <person name="Guy J."/>
            <person name="Iotti M."/>
            <person name="Le Tacon F."/>
            <person name="Lindquist E.A."/>
            <person name="Lipzen A."/>
            <person name="Malagnac F."/>
            <person name="Mello A."/>
            <person name="Molinier V."/>
            <person name="Miyauchi S."/>
            <person name="Poulain J."/>
            <person name="Riccioni C."/>
            <person name="Rubini A."/>
            <person name="Sitrit Y."/>
            <person name="Splivallo R."/>
            <person name="Traeger S."/>
            <person name="Wang M."/>
            <person name="Zifcakova L."/>
            <person name="Wipf D."/>
            <person name="Zambonelli A."/>
            <person name="Paolocci F."/>
            <person name="Nowrousian M."/>
            <person name="Ottonello S."/>
            <person name="Baldrian P."/>
            <person name="Spatafora J.W."/>
            <person name="Henrissat B."/>
            <person name="Nagy L.G."/>
            <person name="Aury J.M."/>
            <person name="Wincker P."/>
            <person name="Grigoriev I.V."/>
            <person name="Bonfante P."/>
            <person name="Martin F.M."/>
        </authorList>
    </citation>
    <scope>NUCLEOTIDE SEQUENCE [LARGE SCALE GENOMIC DNA]</scope>
    <source>
        <strain evidence="10 11">RN42</strain>
    </source>
</reference>
<dbReference type="Pfam" id="PF23097">
    <property type="entry name" value="NOL10_2nd"/>
    <property type="match status" value="1"/>
</dbReference>
<keyword evidence="4" id="KW-0677">Repeat</keyword>
<dbReference type="Gene3D" id="2.130.10.10">
    <property type="entry name" value="YVTN repeat-like/Quinoprotein amine dehydrogenase"/>
    <property type="match status" value="2"/>
</dbReference>
<dbReference type="InterPro" id="IPR015943">
    <property type="entry name" value="WD40/YVTN_repeat-like_dom_sf"/>
</dbReference>
<feature type="region of interest" description="Disordered" evidence="6">
    <location>
        <begin position="508"/>
        <end position="532"/>
    </location>
</feature>
<comment type="similarity">
    <text evidence="2">Belongs to the WD repeat NOL10/ENP2 family.</text>
</comment>
<feature type="compositionally biased region" description="Low complexity" evidence="6">
    <location>
        <begin position="606"/>
        <end position="620"/>
    </location>
</feature>
<feature type="domain" description="NUC153" evidence="7">
    <location>
        <begin position="550"/>
        <end position="578"/>
    </location>
</feature>
<evidence type="ECO:0000256" key="3">
    <source>
        <dbReference type="ARBA" id="ARBA00022574"/>
    </source>
</evidence>
<evidence type="ECO:0000256" key="4">
    <source>
        <dbReference type="ARBA" id="ARBA00022737"/>
    </source>
</evidence>
<feature type="region of interest" description="Disordered" evidence="6">
    <location>
        <begin position="564"/>
        <end position="746"/>
    </location>
</feature>
<evidence type="ECO:0000256" key="6">
    <source>
        <dbReference type="SAM" id="MobiDB-lite"/>
    </source>
</evidence>
<feature type="domain" description="Nucleolar protein 10-like N-terminal" evidence="9">
    <location>
        <begin position="1"/>
        <end position="379"/>
    </location>
</feature>
<evidence type="ECO:0000259" key="9">
    <source>
        <dbReference type="Pfam" id="PF23098"/>
    </source>
</evidence>
<dbReference type="STRING" id="1160509.A0A3N4IPS3"/>
<dbReference type="SUPFAM" id="SSF50978">
    <property type="entry name" value="WD40 repeat-like"/>
    <property type="match status" value="1"/>
</dbReference>